<proteinExistence type="inferred from homology"/>
<comment type="catalytic activity">
    <reaction evidence="1 9">
        <text>N-(5-phospho-beta-D-ribosyl)anthranilate = 1-(2-carboxyphenylamino)-1-deoxy-D-ribulose 5-phosphate</text>
        <dbReference type="Rhea" id="RHEA:21540"/>
        <dbReference type="ChEBI" id="CHEBI:18277"/>
        <dbReference type="ChEBI" id="CHEBI:58613"/>
        <dbReference type="EC" id="5.3.1.24"/>
    </reaction>
</comment>
<name>A0A367GPY6_9SPHI</name>
<dbReference type="InterPro" id="IPR011060">
    <property type="entry name" value="RibuloseP-bd_barrel"/>
</dbReference>
<dbReference type="SUPFAM" id="SSF51366">
    <property type="entry name" value="Ribulose-phoshate binding barrel"/>
    <property type="match status" value="1"/>
</dbReference>
<accession>A0A367GPY6</accession>
<evidence type="ECO:0000256" key="4">
    <source>
        <dbReference type="ARBA" id="ARBA00022272"/>
    </source>
</evidence>
<feature type="domain" description="N-(5'phosphoribosyl) anthranilate isomerase (PRAI)" evidence="10">
    <location>
        <begin position="4"/>
        <end position="201"/>
    </location>
</feature>
<evidence type="ECO:0000256" key="6">
    <source>
        <dbReference type="ARBA" id="ARBA00022822"/>
    </source>
</evidence>
<evidence type="ECO:0000256" key="3">
    <source>
        <dbReference type="ARBA" id="ARBA00012572"/>
    </source>
</evidence>
<comment type="similarity">
    <text evidence="9">Belongs to the TrpF family.</text>
</comment>
<keyword evidence="6 9" id="KW-0822">Tryptophan biosynthesis</keyword>
<dbReference type="Gene3D" id="3.20.20.70">
    <property type="entry name" value="Aldolase class I"/>
    <property type="match status" value="1"/>
</dbReference>
<dbReference type="CDD" id="cd00405">
    <property type="entry name" value="PRAI"/>
    <property type="match status" value="1"/>
</dbReference>
<evidence type="ECO:0000256" key="8">
    <source>
        <dbReference type="ARBA" id="ARBA00023235"/>
    </source>
</evidence>
<dbReference type="PANTHER" id="PTHR42894:SF1">
    <property type="entry name" value="N-(5'-PHOSPHORIBOSYL)ANTHRANILATE ISOMERASE"/>
    <property type="match status" value="1"/>
</dbReference>
<reference evidence="11 12" key="1">
    <citation type="submission" date="2018-05" db="EMBL/GenBank/DDBJ databases">
        <title>Mucilaginibacter hurinus sp. nov., isolated from briquette warehouse soil.</title>
        <authorList>
            <person name="Choi L."/>
        </authorList>
    </citation>
    <scope>NUCLEOTIDE SEQUENCE [LARGE SCALE GENOMIC DNA]</scope>
    <source>
        <strain evidence="11 12">ZR32</strain>
    </source>
</reference>
<dbReference type="AlphaFoldDB" id="A0A367GPY6"/>
<dbReference type="InterPro" id="IPR044643">
    <property type="entry name" value="TrpF_fam"/>
</dbReference>
<keyword evidence="8 9" id="KW-0413">Isomerase</keyword>
<dbReference type="Pfam" id="PF00697">
    <property type="entry name" value="PRAI"/>
    <property type="match status" value="1"/>
</dbReference>
<evidence type="ECO:0000256" key="2">
    <source>
        <dbReference type="ARBA" id="ARBA00004664"/>
    </source>
</evidence>
<sequence length="204" mass="22413">MIIKVCGMTEPANIKAVAGLSPDYLGFICYAPSPRFIGGLAVNELQAIDSNIIKTGVFVNEPAEQITRAIAHYGFKAIQLHGSETPELCAQFKGTVTVFKAFGVDEDFNFDVLLPYAGNVDYFLFDTKTASHGGSGKTFNWDILEKYKLDVPFLLSGGISADNIEDVKKIKHPRLYGVDLNSRFEISPGIKNVDLLKQAFKTIK</sequence>
<comment type="caution">
    <text evidence="11">The sequence shown here is derived from an EMBL/GenBank/DDBJ whole genome shotgun (WGS) entry which is preliminary data.</text>
</comment>
<dbReference type="InterPro" id="IPR013785">
    <property type="entry name" value="Aldolase_TIM"/>
</dbReference>
<dbReference type="RefSeq" id="WP_114004768.1">
    <property type="nucleotide sequence ID" value="NZ_QGDC01000004.1"/>
</dbReference>
<keyword evidence="12" id="KW-1185">Reference proteome</keyword>
<dbReference type="EMBL" id="QGDC01000004">
    <property type="protein sequence ID" value="RCH55145.1"/>
    <property type="molecule type" value="Genomic_DNA"/>
</dbReference>
<gene>
    <name evidence="9" type="primary">trpF</name>
    <name evidence="11" type="ORF">DJ568_08110</name>
</gene>
<dbReference type="OrthoDB" id="9786954at2"/>
<dbReference type="InterPro" id="IPR001240">
    <property type="entry name" value="PRAI_dom"/>
</dbReference>
<protein>
    <recommendedName>
        <fullName evidence="4 9">N-(5'-phosphoribosyl)anthranilate isomerase</fullName>
        <shortName evidence="9">PRAI</shortName>
        <ecNumber evidence="3 9">5.3.1.24</ecNumber>
    </recommendedName>
</protein>
<dbReference type="GO" id="GO:0004640">
    <property type="term" value="F:phosphoribosylanthranilate isomerase activity"/>
    <property type="evidence" value="ECO:0007669"/>
    <property type="project" value="UniProtKB-UniRule"/>
</dbReference>
<evidence type="ECO:0000259" key="10">
    <source>
        <dbReference type="Pfam" id="PF00697"/>
    </source>
</evidence>
<keyword evidence="7 9" id="KW-0057">Aromatic amino acid biosynthesis</keyword>
<dbReference type="EC" id="5.3.1.24" evidence="3 9"/>
<evidence type="ECO:0000313" key="12">
    <source>
        <dbReference type="Proteomes" id="UP000253209"/>
    </source>
</evidence>
<dbReference type="Proteomes" id="UP000253209">
    <property type="component" value="Unassembled WGS sequence"/>
</dbReference>
<comment type="pathway">
    <text evidence="2 9">Amino-acid biosynthesis; L-tryptophan biosynthesis; L-tryptophan from chorismate: step 3/5.</text>
</comment>
<evidence type="ECO:0000256" key="1">
    <source>
        <dbReference type="ARBA" id="ARBA00001164"/>
    </source>
</evidence>
<evidence type="ECO:0000256" key="9">
    <source>
        <dbReference type="HAMAP-Rule" id="MF_00135"/>
    </source>
</evidence>
<dbReference type="UniPathway" id="UPA00035">
    <property type="reaction ID" value="UER00042"/>
</dbReference>
<evidence type="ECO:0000313" key="11">
    <source>
        <dbReference type="EMBL" id="RCH55145.1"/>
    </source>
</evidence>
<evidence type="ECO:0000256" key="7">
    <source>
        <dbReference type="ARBA" id="ARBA00023141"/>
    </source>
</evidence>
<dbReference type="PANTHER" id="PTHR42894">
    <property type="entry name" value="N-(5'-PHOSPHORIBOSYL)ANTHRANILATE ISOMERASE"/>
    <property type="match status" value="1"/>
</dbReference>
<keyword evidence="5 9" id="KW-0028">Amino-acid biosynthesis</keyword>
<evidence type="ECO:0000256" key="5">
    <source>
        <dbReference type="ARBA" id="ARBA00022605"/>
    </source>
</evidence>
<organism evidence="11 12">
    <name type="scientific">Mucilaginibacter hurinus</name>
    <dbReference type="NCBI Taxonomy" id="2201324"/>
    <lineage>
        <taxon>Bacteria</taxon>
        <taxon>Pseudomonadati</taxon>
        <taxon>Bacteroidota</taxon>
        <taxon>Sphingobacteriia</taxon>
        <taxon>Sphingobacteriales</taxon>
        <taxon>Sphingobacteriaceae</taxon>
        <taxon>Mucilaginibacter</taxon>
    </lineage>
</organism>
<dbReference type="HAMAP" id="MF_00135">
    <property type="entry name" value="PRAI"/>
    <property type="match status" value="1"/>
</dbReference>
<dbReference type="GO" id="GO:0000162">
    <property type="term" value="P:L-tryptophan biosynthetic process"/>
    <property type="evidence" value="ECO:0007669"/>
    <property type="project" value="UniProtKB-UniRule"/>
</dbReference>